<sequence>MSQTLPDSISPALFAERADAVADAARELALSGWTPATSSNFSMRVDADHAAITISGRDKGKLGRDDIMLIDMQGKAVGTSARPSAETELHTQIYRRWPEMNVVLHTHSRTQSVASRLFAKDGVIRLEGWELQKAIAGQTTHDAELLIPVFPNTQHMPELVAQVDAWIDAGKPLYAYLINGHGIYTWGRDMAETRRHLEALEFLLGCELDLKRLSA</sequence>
<evidence type="ECO:0000313" key="8">
    <source>
        <dbReference type="EMBL" id="TCI13301.1"/>
    </source>
</evidence>
<evidence type="ECO:0000256" key="4">
    <source>
        <dbReference type="ARBA" id="ARBA00023167"/>
    </source>
</evidence>
<evidence type="ECO:0000256" key="5">
    <source>
        <dbReference type="ARBA" id="ARBA00023239"/>
    </source>
</evidence>
<feature type="binding site" evidence="6">
    <location>
        <position position="105"/>
    </location>
    <ligand>
        <name>Zn(2+)</name>
        <dbReference type="ChEBI" id="CHEBI:29105"/>
    </ligand>
</feature>
<dbReference type="RefSeq" id="WP_131149919.1">
    <property type="nucleotide sequence ID" value="NZ_SJTG01000001.1"/>
</dbReference>
<dbReference type="PANTHER" id="PTHR10640:SF7">
    <property type="entry name" value="METHYLTHIORIBULOSE-1-PHOSPHATE DEHYDRATASE"/>
    <property type="match status" value="1"/>
</dbReference>
<proteinExistence type="inferred from homology"/>
<dbReference type="GO" id="GO:0005737">
    <property type="term" value="C:cytoplasm"/>
    <property type="evidence" value="ECO:0007669"/>
    <property type="project" value="UniProtKB-UniRule"/>
</dbReference>
<dbReference type="InterPro" id="IPR036409">
    <property type="entry name" value="Aldolase_II/adducin_N_sf"/>
</dbReference>
<keyword evidence="4 6" id="KW-0486">Methionine biosynthesis</keyword>
<dbReference type="EC" id="4.2.1.109" evidence="6"/>
<dbReference type="GO" id="GO:0019509">
    <property type="term" value="P:L-methionine salvage from methylthioadenosine"/>
    <property type="evidence" value="ECO:0007669"/>
    <property type="project" value="UniProtKB-UniRule"/>
</dbReference>
<keyword evidence="2 6" id="KW-0479">Metal-binding</keyword>
<comment type="similarity">
    <text evidence="6">Belongs to the aldolase class II family. MtnB subfamily.</text>
</comment>
<dbReference type="InterPro" id="IPR017714">
    <property type="entry name" value="MethylthioRu-1-P_deHdtase_MtnB"/>
</dbReference>
<dbReference type="AlphaFoldDB" id="A0A4R0YXH9"/>
<keyword evidence="9" id="KW-1185">Reference proteome</keyword>
<name>A0A4R0YXH9_9GAMM</name>
<keyword evidence="1 6" id="KW-0028">Amino-acid biosynthesis</keyword>
<comment type="caution">
    <text evidence="8">The sequence shown here is derived from an EMBL/GenBank/DDBJ whole genome shotgun (WGS) entry which is preliminary data.</text>
</comment>
<protein>
    <recommendedName>
        <fullName evidence="6">Methylthioribulose-1-phosphate dehydratase</fullName>
        <shortName evidence="6">MTRu-1-P dehydratase</shortName>
        <ecNumber evidence="6">4.2.1.109</ecNumber>
    </recommendedName>
</protein>
<organism evidence="8 9">
    <name type="scientific">Dyella soli</name>
    <dbReference type="NCBI Taxonomy" id="522319"/>
    <lineage>
        <taxon>Bacteria</taxon>
        <taxon>Pseudomonadati</taxon>
        <taxon>Pseudomonadota</taxon>
        <taxon>Gammaproteobacteria</taxon>
        <taxon>Lysobacterales</taxon>
        <taxon>Rhodanobacteraceae</taxon>
        <taxon>Dyella</taxon>
    </lineage>
</organism>
<evidence type="ECO:0000256" key="2">
    <source>
        <dbReference type="ARBA" id="ARBA00022723"/>
    </source>
</evidence>
<reference evidence="8 9" key="1">
    <citation type="submission" date="2019-02" db="EMBL/GenBank/DDBJ databases">
        <title>Dyella amyloliquefaciens sp. nov., isolated from forest soil.</title>
        <authorList>
            <person name="Gao Z.-H."/>
            <person name="Qiu L.-H."/>
        </authorList>
    </citation>
    <scope>NUCLEOTIDE SEQUENCE [LARGE SCALE GENOMIC DNA]</scope>
    <source>
        <strain evidence="8 9">KACC 12747</strain>
    </source>
</reference>
<dbReference type="EMBL" id="SJTG01000001">
    <property type="protein sequence ID" value="TCI13301.1"/>
    <property type="molecule type" value="Genomic_DNA"/>
</dbReference>
<dbReference type="UniPathway" id="UPA00904">
    <property type="reaction ID" value="UER00875"/>
</dbReference>
<feature type="binding site" evidence="6">
    <location>
        <position position="107"/>
    </location>
    <ligand>
        <name>Zn(2+)</name>
        <dbReference type="ChEBI" id="CHEBI:29105"/>
    </ligand>
</feature>
<dbReference type="Gene3D" id="3.40.225.10">
    <property type="entry name" value="Class II aldolase/adducin N-terminal domain"/>
    <property type="match status" value="1"/>
</dbReference>
<dbReference type="Pfam" id="PF00596">
    <property type="entry name" value="Aldolase_II"/>
    <property type="match status" value="1"/>
</dbReference>
<comment type="catalytic activity">
    <reaction evidence="6">
        <text>5-(methylsulfanyl)-D-ribulose 1-phosphate = 5-methylsulfanyl-2,3-dioxopentyl phosphate + H2O</text>
        <dbReference type="Rhea" id="RHEA:15549"/>
        <dbReference type="ChEBI" id="CHEBI:15377"/>
        <dbReference type="ChEBI" id="CHEBI:58548"/>
        <dbReference type="ChEBI" id="CHEBI:58828"/>
        <dbReference type="EC" id="4.2.1.109"/>
    </reaction>
</comment>
<feature type="domain" description="Class II aldolase/adducin N-terminal" evidence="7">
    <location>
        <begin position="19"/>
        <end position="208"/>
    </location>
</feature>
<evidence type="ECO:0000256" key="1">
    <source>
        <dbReference type="ARBA" id="ARBA00022605"/>
    </source>
</evidence>
<comment type="pathway">
    <text evidence="6">Amino-acid biosynthesis; L-methionine biosynthesis via salvage pathway; L-methionine from S-methyl-5-thio-alpha-D-ribose 1-phosphate: step 2/6.</text>
</comment>
<dbReference type="InterPro" id="IPR001303">
    <property type="entry name" value="Aldolase_II/adducin_N"/>
</dbReference>
<comment type="function">
    <text evidence="6">Catalyzes the dehydration of methylthioribulose-1-phosphate (MTRu-1-P) into 2,3-diketo-5-methylthiopentyl-1-phosphate (DK-MTP-1-P).</text>
</comment>
<dbReference type="NCBIfam" id="TIGR03328">
    <property type="entry name" value="salvage_mtnB"/>
    <property type="match status" value="1"/>
</dbReference>
<dbReference type="HAMAP" id="MF_01677">
    <property type="entry name" value="Salvage_MtnB"/>
    <property type="match status" value="1"/>
</dbReference>
<dbReference type="NCBIfam" id="NF006672">
    <property type="entry name" value="PRK09220.1"/>
    <property type="match status" value="1"/>
</dbReference>
<comment type="cofactor">
    <cofactor evidence="6">
        <name>Zn(2+)</name>
        <dbReference type="ChEBI" id="CHEBI:29105"/>
    </cofactor>
    <text evidence="6">Binds 1 zinc ion per subunit.</text>
</comment>
<keyword evidence="3 6" id="KW-0862">Zinc</keyword>
<dbReference type="GO" id="GO:0008270">
    <property type="term" value="F:zinc ion binding"/>
    <property type="evidence" value="ECO:0007669"/>
    <property type="project" value="UniProtKB-UniRule"/>
</dbReference>
<keyword evidence="5 6" id="KW-0456">Lyase</keyword>
<evidence type="ECO:0000313" key="9">
    <source>
        <dbReference type="Proteomes" id="UP000291822"/>
    </source>
</evidence>
<dbReference type="SMART" id="SM01007">
    <property type="entry name" value="Aldolase_II"/>
    <property type="match status" value="1"/>
</dbReference>
<accession>A0A4R0YXH9</accession>
<dbReference type="GO" id="GO:0005996">
    <property type="term" value="P:monosaccharide metabolic process"/>
    <property type="evidence" value="ECO:0007669"/>
    <property type="project" value="UniProtKB-ARBA"/>
</dbReference>
<evidence type="ECO:0000259" key="7">
    <source>
        <dbReference type="SMART" id="SM01007"/>
    </source>
</evidence>
<dbReference type="GO" id="GO:0046570">
    <property type="term" value="F:methylthioribulose 1-phosphate dehydratase activity"/>
    <property type="evidence" value="ECO:0007669"/>
    <property type="project" value="UniProtKB-UniRule"/>
</dbReference>
<dbReference type="PANTHER" id="PTHR10640">
    <property type="entry name" value="METHYLTHIORIBULOSE-1-PHOSPHATE DEHYDRATASE"/>
    <property type="match status" value="1"/>
</dbReference>
<gene>
    <name evidence="6" type="primary">mtnB</name>
    <name evidence="8" type="ORF">EZM97_08475</name>
</gene>
<dbReference type="SUPFAM" id="SSF53639">
    <property type="entry name" value="AraD/HMP-PK domain-like"/>
    <property type="match status" value="1"/>
</dbReference>
<dbReference type="Proteomes" id="UP000291822">
    <property type="component" value="Unassembled WGS sequence"/>
</dbReference>
<evidence type="ECO:0000256" key="6">
    <source>
        <dbReference type="HAMAP-Rule" id="MF_01677"/>
    </source>
</evidence>
<evidence type="ECO:0000256" key="3">
    <source>
        <dbReference type="ARBA" id="ARBA00022833"/>
    </source>
</evidence>